<dbReference type="KEGG" id="talb:FTW19_04400"/>
<evidence type="ECO:0000313" key="1">
    <source>
        <dbReference type="EMBL" id="QEE27318.1"/>
    </source>
</evidence>
<dbReference type="AlphaFoldDB" id="A0A5B9E5P0"/>
<dbReference type="GO" id="GO:0030638">
    <property type="term" value="P:polyketide metabolic process"/>
    <property type="evidence" value="ECO:0007669"/>
    <property type="project" value="InterPro"/>
</dbReference>
<dbReference type="Proteomes" id="UP000321820">
    <property type="component" value="Chromosome"/>
</dbReference>
<proteinExistence type="predicted"/>
<reference evidence="1 2" key="1">
    <citation type="submission" date="2019-08" db="EMBL/GenBank/DDBJ databases">
        <title>Complete genome sequence of Terriglobus albidus strain ORNL.</title>
        <authorList>
            <person name="Podar M."/>
        </authorList>
    </citation>
    <scope>NUCLEOTIDE SEQUENCE [LARGE SCALE GENOMIC DNA]</scope>
    <source>
        <strain evidence="1 2">ORNL</strain>
    </source>
</reference>
<dbReference type="PANTHER" id="PTHR38436:SF1">
    <property type="entry name" value="ESTER CYCLASE"/>
    <property type="match status" value="1"/>
</dbReference>
<protein>
    <submittedName>
        <fullName evidence="1">Ester cyclase</fullName>
    </submittedName>
</protein>
<sequence length="155" mass="17260">MTTDTKQIARRFIDECWNQGKLESIGELVSANCRIHDPVFPALTSGADNLKRHIGMCKNGFPDLKFSIDDTIAEGKEVVHHWTARGTHKAEFLGMQPTNRNATVSGTSIYRIEGDKIVEQWADWNLMSLMEQLGVGKAPSMEAQARDSSVKQARA</sequence>
<gene>
    <name evidence="1" type="ORF">FTW19_04400</name>
</gene>
<dbReference type="Gene3D" id="3.10.450.50">
    <property type="match status" value="1"/>
</dbReference>
<dbReference type="InterPro" id="IPR009959">
    <property type="entry name" value="Cyclase_SnoaL-like"/>
</dbReference>
<dbReference type="RefSeq" id="WP_147646511.1">
    <property type="nucleotide sequence ID" value="NZ_CP042806.1"/>
</dbReference>
<evidence type="ECO:0000313" key="2">
    <source>
        <dbReference type="Proteomes" id="UP000321820"/>
    </source>
</evidence>
<accession>A0A5B9E5P0</accession>
<dbReference type="InterPro" id="IPR032710">
    <property type="entry name" value="NTF2-like_dom_sf"/>
</dbReference>
<organism evidence="1 2">
    <name type="scientific">Terriglobus albidus</name>
    <dbReference type="NCBI Taxonomy" id="1592106"/>
    <lineage>
        <taxon>Bacteria</taxon>
        <taxon>Pseudomonadati</taxon>
        <taxon>Acidobacteriota</taxon>
        <taxon>Terriglobia</taxon>
        <taxon>Terriglobales</taxon>
        <taxon>Acidobacteriaceae</taxon>
        <taxon>Terriglobus</taxon>
    </lineage>
</organism>
<dbReference type="EMBL" id="CP042806">
    <property type="protein sequence ID" value="QEE27318.1"/>
    <property type="molecule type" value="Genomic_DNA"/>
</dbReference>
<dbReference type="Pfam" id="PF07366">
    <property type="entry name" value="SnoaL"/>
    <property type="match status" value="1"/>
</dbReference>
<keyword evidence="2" id="KW-1185">Reference proteome</keyword>
<name>A0A5B9E5P0_9BACT</name>
<dbReference type="SUPFAM" id="SSF54427">
    <property type="entry name" value="NTF2-like"/>
    <property type="match status" value="1"/>
</dbReference>
<dbReference type="PANTHER" id="PTHR38436">
    <property type="entry name" value="POLYKETIDE CYCLASE SNOAL-LIKE DOMAIN"/>
    <property type="match status" value="1"/>
</dbReference>
<dbReference type="OrthoDB" id="7876517at2"/>